<keyword evidence="4 6" id="KW-1133">Transmembrane helix</keyword>
<evidence type="ECO:0000256" key="6">
    <source>
        <dbReference type="SAM" id="Phobius"/>
    </source>
</evidence>
<evidence type="ECO:0000256" key="2">
    <source>
        <dbReference type="ARBA" id="ARBA00022475"/>
    </source>
</evidence>
<feature type="transmembrane region" description="Helical" evidence="6">
    <location>
        <begin position="182"/>
        <end position="201"/>
    </location>
</feature>
<dbReference type="InterPro" id="IPR050833">
    <property type="entry name" value="Poly_Biosynth_Transport"/>
</dbReference>
<dbReference type="PANTHER" id="PTHR30250:SF26">
    <property type="entry name" value="PSMA PROTEIN"/>
    <property type="match status" value="1"/>
</dbReference>
<dbReference type="PANTHER" id="PTHR30250">
    <property type="entry name" value="PST FAMILY PREDICTED COLANIC ACID TRANSPORTER"/>
    <property type="match status" value="1"/>
</dbReference>
<feature type="transmembrane region" description="Helical" evidence="6">
    <location>
        <begin position="79"/>
        <end position="103"/>
    </location>
</feature>
<evidence type="ECO:0000256" key="3">
    <source>
        <dbReference type="ARBA" id="ARBA00022692"/>
    </source>
</evidence>
<proteinExistence type="predicted"/>
<evidence type="ECO:0000313" key="7">
    <source>
        <dbReference type="EMBL" id="XIA17142.1"/>
    </source>
</evidence>
<dbReference type="AlphaFoldDB" id="A0AB74UR73"/>
<name>A0AB74UR73_9GAMM</name>
<evidence type="ECO:0000256" key="1">
    <source>
        <dbReference type="ARBA" id="ARBA00004651"/>
    </source>
</evidence>
<evidence type="ECO:0000256" key="4">
    <source>
        <dbReference type="ARBA" id="ARBA00022989"/>
    </source>
</evidence>
<comment type="subcellular location">
    <subcellularLocation>
        <location evidence="1">Cell membrane</location>
        <topology evidence="1">Multi-pass membrane protein</topology>
    </subcellularLocation>
</comment>
<feature type="transmembrane region" description="Helical" evidence="6">
    <location>
        <begin position="155"/>
        <end position="176"/>
    </location>
</feature>
<dbReference type="InterPro" id="IPR002797">
    <property type="entry name" value="Polysacc_synth"/>
</dbReference>
<feature type="transmembrane region" description="Helical" evidence="6">
    <location>
        <begin position="221"/>
        <end position="238"/>
    </location>
</feature>
<feature type="transmembrane region" description="Helical" evidence="6">
    <location>
        <begin position="395"/>
        <end position="417"/>
    </location>
</feature>
<keyword evidence="5 6" id="KW-0472">Membrane</keyword>
<dbReference type="RefSeq" id="WP_395117105.1">
    <property type="nucleotide sequence ID" value="NZ_CP170721.1"/>
</dbReference>
<sequence>MQLARNMAVAMANSVVVVLINLIALPFYLRFLGMEAYGLIGFYATLQTVFQVLDLGLAPTVSREIAHGAETGQQRRSASLLRTLGIVYTGMAVMIAVIVAFVSPWISTHWLQAEALPTTTVTQAVTLMGVNLACRWPISLYHGGLIGAHRLARSAATSMAVNICAAIVTIAVLAWSVRSIQAFFVVQAIFGLLQVIVLRVLARRAVGECDAPYDFGDFRRVWNFSAWMGGVAIAGLLVSQFDKIVLSRLVSLESFAHYMLAALLVSGLQILTMPAFNTLYPKFSALIARGDMLALEYLYDSAAKLFATALFALAFGVVFQTGPLVTLWLGDPRIAAEIAPVAAWLAVGSALNGVMYFPYSLQLASGQPKLAFAIALGLLVTIIPTVLLLATRFGILGGALGWAATNMLYAVVGTWLTGRRVAAFAGVSWLLRNVCIPVLATLVPALLGAWICRMLAVGPWAALGIGGIAALAGIAMSVAGSFSPSEFKRLVAMAFGRAAPAN</sequence>
<dbReference type="Pfam" id="PF01943">
    <property type="entry name" value="Polysacc_synt"/>
    <property type="match status" value="1"/>
</dbReference>
<keyword evidence="3 6" id="KW-0812">Transmembrane</keyword>
<feature type="transmembrane region" description="Helical" evidence="6">
    <location>
        <begin position="258"/>
        <end position="276"/>
    </location>
</feature>
<feature type="transmembrane region" description="Helical" evidence="6">
    <location>
        <begin position="7"/>
        <end position="28"/>
    </location>
</feature>
<accession>A0AB74UR73</accession>
<feature type="transmembrane region" description="Helical" evidence="6">
    <location>
        <begin position="40"/>
        <end position="58"/>
    </location>
</feature>
<feature type="transmembrane region" description="Helical" evidence="6">
    <location>
        <begin position="429"/>
        <end position="451"/>
    </location>
</feature>
<feature type="transmembrane region" description="Helical" evidence="6">
    <location>
        <begin position="370"/>
        <end position="389"/>
    </location>
</feature>
<dbReference type="GO" id="GO:0005886">
    <property type="term" value="C:plasma membrane"/>
    <property type="evidence" value="ECO:0007669"/>
    <property type="project" value="UniProtKB-SubCell"/>
</dbReference>
<feature type="transmembrane region" description="Helical" evidence="6">
    <location>
        <begin position="457"/>
        <end position="479"/>
    </location>
</feature>
<feature type="transmembrane region" description="Helical" evidence="6">
    <location>
        <begin position="338"/>
        <end position="358"/>
    </location>
</feature>
<gene>
    <name evidence="7" type="ORF">ACFYG5_11240</name>
</gene>
<protein>
    <submittedName>
        <fullName evidence="7">Lipopolysaccharide biosynthesis protein</fullName>
    </submittedName>
</protein>
<reference evidence="7" key="1">
    <citation type="submission" date="2024-10" db="EMBL/GenBank/DDBJ databases">
        <authorList>
            <person name="Lesea H.P."/>
            <person name="Kuehl J.V."/>
            <person name="Chandonia J.-M."/>
        </authorList>
    </citation>
    <scope>NUCLEOTIDE SEQUENCE</scope>
    <source>
        <strain evidence="7">FW102-FHT14D07</strain>
    </source>
</reference>
<evidence type="ECO:0000256" key="5">
    <source>
        <dbReference type="ARBA" id="ARBA00023136"/>
    </source>
</evidence>
<feature type="transmembrane region" description="Helical" evidence="6">
    <location>
        <begin position="297"/>
        <end position="318"/>
    </location>
</feature>
<organism evidence="7">
    <name type="scientific">Rhodanobacter sp. FW102-FHT14D07</name>
    <dbReference type="NCBI Taxonomy" id="3351462"/>
    <lineage>
        <taxon>Bacteria</taxon>
        <taxon>Pseudomonadati</taxon>
        <taxon>Pseudomonadota</taxon>
        <taxon>Gammaproteobacteria</taxon>
        <taxon>Lysobacterales</taxon>
        <taxon>Rhodanobacteraceae</taxon>
        <taxon>Rhodanobacter</taxon>
    </lineage>
</organism>
<feature type="transmembrane region" description="Helical" evidence="6">
    <location>
        <begin position="115"/>
        <end position="134"/>
    </location>
</feature>
<keyword evidence="2" id="KW-1003">Cell membrane</keyword>
<dbReference type="EMBL" id="CP170721">
    <property type="protein sequence ID" value="XIA17142.1"/>
    <property type="molecule type" value="Genomic_DNA"/>
</dbReference>